<evidence type="ECO:0000313" key="2">
    <source>
        <dbReference type="EMBL" id="WNC16450.1"/>
    </source>
</evidence>
<sequence length="230" mass="25684">MKAKSFAASALAAVFLLSATPVWAASGNAASTSVYAKAEVSKASKKKAKKNVLSAEAAEEMVKNKLEELTEIVPQLTDYRIDSIRESVEKDVNGNKITVLVALLFDQDYLIAHLKLNAETGEVIIFDHNSESPNTDKPLQGREAVERAEHYLDFFLKDRASQFEYSKQYTYVLTGYPEEELPGKPFTLVTFTPKEKSENQPIKSANVLLDANGELHRYLVDIFPDFDEED</sequence>
<protein>
    <recommendedName>
        <fullName evidence="4">PepSY domain-containing protein</fullName>
    </recommendedName>
</protein>
<reference evidence="2 3" key="1">
    <citation type="submission" date="2023-09" db="EMBL/GenBank/DDBJ databases">
        <title>Complete Genome and Methylome dissection of Bacillus brevis NEB573 original source of BbsI restriction endonuclease.</title>
        <authorList>
            <person name="Fomenkov A."/>
            <person name="Roberts R.D."/>
        </authorList>
    </citation>
    <scope>NUCLEOTIDE SEQUENCE [LARGE SCALE GENOMIC DNA]</scope>
    <source>
        <strain evidence="2 3">NEB573</strain>
    </source>
</reference>
<accession>A0ABY9T8N8</accession>
<dbReference type="RefSeq" id="WP_310771124.1">
    <property type="nucleotide sequence ID" value="NZ_CP134050.1"/>
</dbReference>
<keyword evidence="1" id="KW-0732">Signal</keyword>
<organism evidence="2 3">
    <name type="scientific">Brevibacillus brevis</name>
    <name type="common">Bacillus brevis</name>
    <dbReference type="NCBI Taxonomy" id="1393"/>
    <lineage>
        <taxon>Bacteria</taxon>
        <taxon>Bacillati</taxon>
        <taxon>Bacillota</taxon>
        <taxon>Bacilli</taxon>
        <taxon>Bacillales</taxon>
        <taxon>Paenibacillaceae</taxon>
        <taxon>Brevibacillus</taxon>
    </lineage>
</organism>
<evidence type="ECO:0000313" key="3">
    <source>
        <dbReference type="Proteomes" id="UP001256827"/>
    </source>
</evidence>
<keyword evidence="3" id="KW-1185">Reference proteome</keyword>
<evidence type="ECO:0000256" key="1">
    <source>
        <dbReference type="SAM" id="SignalP"/>
    </source>
</evidence>
<evidence type="ECO:0008006" key="4">
    <source>
        <dbReference type="Google" id="ProtNLM"/>
    </source>
</evidence>
<proteinExistence type="predicted"/>
<gene>
    <name evidence="2" type="ORF">RGB73_09070</name>
</gene>
<dbReference type="Proteomes" id="UP001256827">
    <property type="component" value="Chromosome"/>
</dbReference>
<name>A0ABY9T8N8_BREBE</name>
<feature type="signal peptide" evidence="1">
    <location>
        <begin position="1"/>
        <end position="24"/>
    </location>
</feature>
<dbReference type="EMBL" id="CP134050">
    <property type="protein sequence ID" value="WNC16450.1"/>
    <property type="molecule type" value="Genomic_DNA"/>
</dbReference>
<feature type="chain" id="PRO_5045427133" description="PepSY domain-containing protein" evidence="1">
    <location>
        <begin position="25"/>
        <end position="230"/>
    </location>
</feature>